<gene>
    <name evidence="3" type="primary">mnmE_1</name>
    <name evidence="3" type="ORF">EC9_21780</name>
</gene>
<dbReference type="InterPro" id="IPR031168">
    <property type="entry name" value="G_TrmE"/>
</dbReference>
<dbReference type="Pfam" id="PF10396">
    <property type="entry name" value="TrmE_N"/>
    <property type="match status" value="1"/>
</dbReference>
<dbReference type="PANTHER" id="PTHR42714">
    <property type="entry name" value="TRNA MODIFICATION GTPASE GTPBP3"/>
    <property type="match status" value="1"/>
</dbReference>
<feature type="domain" description="GTP-binding protein TrmE N-terminal" evidence="2">
    <location>
        <begin position="14"/>
        <end position="105"/>
    </location>
</feature>
<dbReference type="GO" id="GO:0030488">
    <property type="term" value="P:tRNA methylation"/>
    <property type="evidence" value="ECO:0007669"/>
    <property type="project" value="TreeGrafter"/>
</dbReference>
<dbReference type="SUPFAM" id="SSF52540">
    <property type="entry name" value="P-loop containing nucleoside triphosphate hydrolases"/>
    <property type="match status" value="1"/>
</dbReference>
<name>A0A517LZD6_9BACT</name>
<evidence type="ECO:0000259" key="1">
    <source>
        <dbReference type="Pfam" id="PF01926"/>
    </source>
</evidence>
<feature type="domain" description="G" evidence="1">
    <location>
        <begin position="191"/>
        <end position="302"/>
    </location>
</feature>
<dbReference type="KEGG" id="ruv:EC9_21780"/>
<dbReference type="GO" id="GO:0005829">
    <property type="term" value="C:cytosol"/>
    <property type="evidence" value="ECO:0007669"/>
    <property type="project" value="TreeGrafter"/>
</dbReference>
<dbReference type="EMBL" id="CP036261">
    <property type="protein sequence ID" value="QDS87993.1"/>
    <property type="molecule type" value="Genomic_DNA"/>
</dbReference>
<evidence type="ECO:0000259" key="2">
    <source>
        <dbReference type="Pfam" id="PF10396"/>
    </source>
</evidence>
<dbReference type="InterPro" id="IPR027266">
    <property type="entry name" value="TrmE/GcvT-like"/>
</dbReference>
<dbReference type="CDD" id="cd04164">
    <property type="entry name" value="trmE"/>
    <property type="match status" value="1"/>
</dbReference>
<dbReference type="NCBIfam" id="TIGR00231">
    <property type="entry name" value="small_GTP"/>
    <property type="match status" value="1"/>
</dbReference>
<dbReference type="Gene3D" id="3.30.1360.120">
    <property type="entry name" value="Probable tRNA modification gtpase trme, domain 1"/>
    <property type="match status" value="1"/>
</dbReference>
<dbReference type="InterPro" id="IPR005225">
    <property type="entry name" value="Small_GTP-bd"/>
</dbReference>
<dbReference type="RefSeq" id="WP_145344806.1">
    <property type="nucleotide sequence ID" value="NZ_CP036261.1"/>
</dbReference>
<dbReference type="GO" id="GO:0005525">
    <property type="term" value="F:GTP binding"/>
    <property type="evidence" value="ECO:0007669"/>
    <property type="project" value="InterPro"/>
</dbReference>
<dbReference type="SUPFAM" id="SSF103025">
    <property type="entry name" value="Folate-binding domain"/>
    <property type="match status" value="1"/>
</dbReference>
<dbReference type="GO" id="GO:0002098">
    <property type="term" value="P:tRNA wobble uridine modification"/>
    <property type="evidence" value="ECO:0007669"/>
    <property type="project" value="TreeGrafter"/>
</dbReference>
<dbReference type="InterPro" id="IPR006073">
    <property type="entry name" value="GTP-bd"/>
</dbReference>
<sequence>MNASGNDAALQTCVLTPIGRGAIATVALRGAAAAEIVGKYFCPNAGSTNLPIDRIRYGVWSRDADSAIGESIVVCATAETEIEIHCHGGRAAVEAIVGDLVAAGAERIGGDNWLRGQSDGFVSSECQLALAATQTPTTAGIVLDQIRGALATATQAAIEQLQSQNLQAASQEIQTLIDRAPLGRGAGKPFRVVIAGPPNVGKSSLLNRLLGYDRAIAYDQPGTTRDVLSASTTLGGWTIELRDTAGIHETAEAIEREGVQSARREVQSADAVLIVVDASIGWTPEHDAIAKLVSNPIRVWNKADLIDMEAMPDAAEKIFTSTLSQAGIDDLIAAILQQLIPLPHAAGMAVPITDRQIDCLQEAQAAIASSDATAATAHLQRLLRG</sequence>
<dbReference type="InterPro" id="IPR027417">
    <property type="entry name" value="P-loop_NTPase"/>
</dbReference>
<keyword evidence="3" id="KW-0378">Hydrolase</keyword>
<dbReference type="GO" id="GO:0016787">
    <property type="term" value="F:hydrolase activity"/>
    <property type="evidence" value="ECO:0007669"/>
    <property type="project" value="UniProtKB-KW"/>
</dbReference>
<organism evidence="3 4">
    <name type="scientific">Rosistilla ulvae</name>
    <dbReference type="NCBI Taxonomy" id="1930277"/>
    <lineage>
        <taxon>Bacteria</taxon>
        <taxon>Pseudomonadati</taxon>
        <taxon>Planctomycetota</taxon>
        <taxon>Planctomycetia</taxon>
        <taxon>Pirellulales</taxon>
        <taxon>Pirellulaceae</taxon>
        <taxon>Rosistilla</taxon>
    </lineage>
</organism>
<dbReference type="Proteomes" id="UP000319557">
    <property type="component" value="Chromosome"/>
</dbReference>
<dbReference type="InterPro" id="IPR018948">
    <property type="entry name" value="GTP-bd_TrmE_N"/>
</dbReference>
<reference evidence="3 4" key="1">
    <citation type="submission" date="2019-02" db="EMBL/GenBank/DDBJ databases">
        <title>Deep-cultivation of Planctomycetes and their phenomic and genomic characterization uncovers novel biology.</title>
        <authorList>
            <person name="Wiegand S."/>
            <person name="Jogler M."/>
            <person name="Boedeker C."/>
            <person name="Pinto D."/>
            <person name="Vollmers J."/>
            <person name="Rivas-Marin E."/>
            <person name="Kohn T."/>
            <person name="Peeters S.H."/>
            <person name="Heuer A."/>
            <person name="Rast P."/>
            <person name="Oberbeckmann S."/>
            <person name="Bunk B."/>
            <person name="Jeske O."/>
            <person name="Meyerdierks A."/>
            <person name="Storesund J.E."/>
            <person name="Kallscheuer N."/>
            <person name="Luecker S."/>
            <person name="Lage O.M."/>
            <person name="Pohl T."/>
            <person name="Merkel B.J."/>
            <person name="Hornburger P."/>
            <person name="Mueller R.-W."/>
            <person name="Bruemmer F."/>
            <person name="Labrenz M."/>
            <person name="Spormann A.M."/>
            <person name="Op den Camp H."/>
            <person name="Overmann J."/>
            <person name="Amann R."/>
            <person name="Jetten M.S.M."/>
            <person name="Mascher T."/>
            <person name="Medema M.H."/>
            <person name="Devos D.P."/>
            <person name="Kaster A.-K."/>
            <person name="Ovreas L."/>
            <person name="Rohde M."/>
            <person name="Galperin M.Y."/>
            <person name="Jogler C."/>
        </authorList>
    </citation>
    <scope>NUCLEOTIDE SEQUENCE [LARGE SCALE GENOMIC DNA]</scope>
    <source>
        <strain evidence="3 4">EC9</strain>
    </source>
</reference>
<dbReference type="OrthoDB" id="9805918at2"/>
<proteinExistence type="predicted"/>
<dbReference type="Gene3D" id="3.40.50.300">
    <property type="entry name" value="P-loop containing nucleotide triphosphate hydrolases"/>
    <property type="match status" value="1"/>
</dbReference>
<dbReference type="InterPro" id="IPR027368">
    <property type="entry name" value="MnmE_dom2"/>
</dbReference>
<dbReference type="PANTHER" id="PTHR42714:SF2">
    <property type="entry name" value="TRNA MODIFICATION GTPASE GTPBP3, MITOCHONDRIAL"/>
    <property type="match status" value="1"/>
</dbReference>
<evidence type="ECO:0000313" key="4">
    <source>
        <dbReference type="Proteomes" id="UP000319557"/>
    </source>
</evidence>
<evidence type="ECO:0000313" key="3">
    <source>
        <dbReference type="EMBL" id="QDS87993.1"/>
    </source>
</evidence>
<dbReference type="AlphaFoldDB" id="A0A517LZD6"/>
<dbReference type="EC" id="3.6.-.-" evidence="3"/>
<keyword evidence="4" id="KW-1185">Reference proteome</keyword>
<dbReference type="Gene3D" id="1.20.120.430">
    <property type="entry name" value="tRNA modification GTPase MnmE domain 2"/>
    <property type="match status" value="1"/>
</dbReference>
<accession>A0A517LZD6</accession>
<protein>
    <submittedName>
        <fullName evidence="3">tRNA modification GTPase MnmE</fullName>
        <ecNumber evidence="3">3.6.-.-</ecNumber>
    </submittedName>
</protein>
<dbReference type="Pfam" id="PF01926">
    <property type="entry name" value="MMR_HSR1"/>
    <property type="match status" value="1"/>
</dbReference>